<dbReference type="RefSeq" id="WP_163918804.1">
    <property type="nucleotide sequence ID" value="NZ_AP022593.1"/>
</dbReference>
<proteinExistence type="predicted"/>
<evidence type="ECO:0000313" key="3">
    <source>
        <dbReference type="Proteomes" id="UP000467428"/>
    </source>
</evidence>
<keyword evidence="3" id="KW-1185">Reference proteome</keyword>
<dbReference type="AlphaFoldDB" id="A0A7I7RX43"/>
<keyword evidence="1" id="KW-0472">Membrane</keyword>
<reference evidence="2 3" key="1">
    <citation type="journal article" date="2019" name="Emerg. Microbes Infect.">
        <title>Comprehensive subspecies identification of 175 nontuberculous mycobacteria species based on 7547 genomic profiles.</title>
        <authorList>
            <person name="Matsumoto Y."/>
            <person name="Kinjo T."/>
            <person name="Motooka D."/>
            <person name="Nabeya D."/>
            <person name="Jung N."/>
            <person name="Uechi K."/>
            <person name="Horii T."/>
            <person name="Iida T."/>
            <person name="Fujita J."/>
            <person name="Nakamura S."/>
        </authorList>
    </citation>
    <scope>NUCLEOTIDE SEQUENCE [LARGE SCALE GENOMIC DNA]</scope>
    <source>
        <strain evidence="2 3">JCM 18538</strain>
    </source>
</reference>
<dbReference type="Proteomes" id="UP000467428">
    <property type="component" value="Chromosome"/>
</dbReference>
<feature type="transmembrane region" description="Helical" evidence="1">
    <location>
        <begin position="12"/>
        <end position="36"/>
    </location>
</feature>
<organism evidence="2 3">
    <name type="scientific">Mycolicibacterium arabiense</name>
    <dbReference type="NCBI Taxonomy" id="1286181"/>
    <lineage>
        <taxon>Bacteria</taxon>
        <taxon>Bacillati</taxon>
        <taxon>Actinomycetota</taxon>
        <taxon>Actinomycetes</taxon>
        <taxon>Mycobacteriales</taxon>
        <taxon>Mycobacteriaceae</taxon>
        <taxon>Mycolicibacterium</taxon>
    </lineage>
</organism>
<feature type="transmembrane region" description="Helical" evidence="1">
    <location>
        <begin position="56"/>
        <end position="81"/>
    </location>
</feature>
<sequence length="114" mass="11528">MASQEMRSRGELANVLSVSAAVAIAFAYACAFTILGDSAYASKFENGVLPDGVDVANGRVAAVGSLGCATLAWCLIACALASRVTKTAGAVAVLGVLAAVPYAAMELVAWQLVF</sequence>
<dbReference type="PROSITE" id="PS51257">
    <property type="entry name" value="PROKAR_LIPOPROTEIN"/>
    <property type="match status" value="1"/>
</dbReference>
<geneLocation type="plasmid" evidence="3">
    <name>pjcm18538 dna</name>
</geneLocation>
<evidence type="ECO:0000313" key="2">
    <source>
        <dbReference type="EMBL" id="BBY49117.1"/>
    </source>
</evidence>
<protein>
    <submittedName>
        <fullName evidence="2">Uncharacterized protein</fullName>
    </submittedName>
</protein>
<dbReference type="EMBL" id="AP022593">
    <property type="protein sequence ID" value="BBY49117.1"/>
    <property type="molecule type" value="Genomic_DNA"/>
</dbReference>
<gene>
    <name evidence="2" type="ORF">MARA_25850</name>
</gene>
<dbReference type="KEGG" id="marz:MARA_25850"/>
<accession>A0A7I7RX43</accession>
<evidence type="ECO:0000256" key="1">
    <source>
        <dbReference type="SAM" id="Phobius"/>
    </source>
</evidence>
<keyword evidence="1" id="KW-0812">Transmembrane</keyword>
<keyword evidence="1" id="KW-1133">Transmembrane helix</keyword>
<name>A0A7I7RX43_9MYCO</name>
<feature type="transmembrane region" description="Helical" evidence="1">
    <location>
        <begin position="88"/>
        <end position="113"/>
    </location>
</feature>